<sequence length="1077" mass="119731">MALEYFSKFIKTGASPVPKAPPDYAHEFNVSWNYVKNTLLHPDERQLRRGIKSTDVPAHLQTMVDSLVAESTRINQGATGACLEYLLKHDVLGILVRLSENDRPFGIQAEVLRAVQNMVVLLDEQFLVHSAVHRAVLRLLRNCAGDDLHEQLDGRGRKVMGAAGNAVRSPPSEFEEDLVNLLCILCSRIRTYRELLMIFFHDKHWYRSEPLFAVEEQEEDEEDEEEQELDASSRQPDTAGRSSSPTPSQVTVTSAPVSSMTKKPEYEFLLFNYLLRFVHREGQIGEFARAGLLLLMDVAMSPGEPIHRLTGEETSSDTPADPITDAALALAEYILDGDFPEVLAAGLGAGYSLLPSKIIYPPPAANTDDAQSNGMVIGSTWLESEDEKEMLEVSRARQLAMGVEDANNPDFKSRLDHFLKLLEFLQDVLNRNAVQDSVDASMLVGSAIVSSILDAVRRIFLENVLYPAVLECSDADGSAVAIMSYIEVMLRTLQDGQLADLLVDFLLSEDNDEVKVKPRPQSLMSFSSQSAPPQSKSSTTADKHRRRKSSAMAILEMEAPDTKKQSEYFTSIARFTLKDLLLSNLRSKNQATATSALQLLQSMLLRHPQVCIDRLLLVIPDSTATSFPHPIMIPSMNSVDSRLSIVDEDDEDTFTYPGAEPTVVDTPSGPLFYQPETTFSTHEREMDLYLALVSRVDPSHSSDPFSTGYDHYLRDAISSIQDQPAYRVSPDDGIDSEARRNSKHRLNVNDPILSIILESLRRFFSNAPEYNIALTGVLATLATHPDRSLAGWLTFASNDSAPSNVDDIDMGLDIDNDGDDRSIDYRIEEKLAAETSFLPASSVDEKSRPVVHTIFHGLVGQLERYRQLVDNFDQYLLERRQGLLFSENLSDALSLALDITEEPSRLLPAFDLNLNLNLTPSKPKPKPSTSSSFVSFLTPKKNRTKTASTPLPPSTPPKAEHNKALSGSPFAPHYQKTEAISVEPFIAPVPASSPWTPMKKPRWNADEEDVFGSGWTERPKETSTVEEDEDELLGEKSTSVTLSRLLDNVVILEESIKELVAIIHARRSLGIDSVRYL</sequence>
<gene>
    <name evidence="5" type="ORF">VKT23_004226</name>
    <name evidence="4" type="ORF">VKT23_014579</name>
</gene>
<dbReference type="PANTHER" id="PTHR21705">
    <property type="entry name" value="RAI16 PROTEIN-RELATED"/>
    <property type="match status" value="1"/>
</dbReference>
<evidence type="ECO:0000313" key="5">
    <source>
        <dbReference type="EMBL" id="KAK7467168.1"/>
    </source>
</evidence>
<evidence type="ECO:0000256" key="2">
    <source>
        <dbReference type="SAM" id="MobiDB-lite"/>
    </source>
</evidence>
<comment type="similarity">
    <text evidence="1">Belongs to the FHIP family.</text>
</comment>
<dbReference type="Proteomes" id="UP001498398">
    <property type="component" value="Unassembled WGS sequence"/>
</dbReference>
<dbReference type="PANTHER" id="PTHR21705:SF11">
    <property type="entry name" value="FHIP FAMILY PROTEIN CG3558"/>
    <property type="match status" value="1"/>
</dbReference>
<feature type="domain" description="FHF complex subunit HOOK-interacting protein C-terminal" evidence="3">
    <location>
        <begin position="750"/>
        <end position="802"/>
    </location>
</feature>
<comment type="caution">
    <text evidence="5">The sequence shown here is derived from an EMBL/GenBank/DDBJ whole genome shotgun (WGS) entry which is preliminary data.</text>
</comment>
<accession>A0ABR1JVE6</accession>
<dbReference type="Pfam" id="PF19314">
    <property type="entry name" value="DUF5917"/>
    <property type="match status" value="1"/>
</dbReference>
<keyword evidence="6" id="KW-1185">Reference proteome</keyword>
<feature type="compositionally biased region" description="Low complexity" evidence="2">
    <location>
        <begin position="919"/>
        <end position="949"/>
    </location>
</feature>
<feature type="compositionally biased region" description="Acidic residues" evidence="2">
    <location>
        <begin position="215"/>
        <end position="229"/>
    </location>
</feature>
<reference evidence="5 6" key="1">
    <citation type="submission" date="2024-01" db="EMBL/GenBank/DDBJ databases">
        <title>A draft genome for the cacao thread blight pathogen Marasmiellus scandens.</title>
        <authorList>
            <person name="Baruah I.K."/>
            <person name="Leung J."/>
            <person name="Bukari Y."/>
            <person name="Amoako-Attah I."/>
            <person name="Meinhardt L.W."/>
            <person name="Bailey B.A."/>
            <person name="Cohen S.P."/>
        </authorList>
    </citation>
    <scope>NUCLEOTIDE SEQUENCE [LARGE SCALE GENOMIC DNA]</scope>
    <source>
        <strain evidence="5 6">GH-19</strain>
    </source>
</reference>
<feature type="region of interest" description="Disordered" evidence="2">
    <location>
        <begin position="215"/>
        <end position="257"/>
    </location>
</feature>
<evidence type="ECO:0000256" key="1">
    <source>
        <dbReference type="ARBA" id="ARBA00024336"/>
    </source>
</evidence>
<organism evidence="5 6">
    <name type="scientific">Marasmiellus scandens</name>
    <dbReference type="NCBI Taxonomy" id="2682957"/>
    <lineage>
        <taxon>Eukaryota</taxon>
        <taxon>Fungi</taxon>
        <taxon>Dikarya</taxon>
        <taxon>Basidiomycota</taxon>
        <taxon>Agaricomycotina</taxon>
        <taxon>Agaricomycetes</taxon>
        <taxon>Agaricomycetidae</taxon>
        <taxon>Agaricales</taxon>
        <taxon>Marasmiineae</taxon>
        <taxon>Omphalotaceae</taxon>
        <taxon>Marasmiellus</taxon>
    </lineage>
</organism>
<dbReference type="EMBL" id="JBANRG010000044">
    <property type="protein sequence ID" value="KAK7446373.1"/>
    <property type="molecule type" value="Genomic_DNA"/>
</dbReference>
<proteinExistence type="inferred from homology"/>
<dbReference type="InterPro" id="IPR045669">
    <property type="entry name" value="FHIP_C"/>
</dbReference>
<evidence type="ECO:0000313" key="6">
    <source>
        <dbReference type="Proteomes" id="UP001498398"/>
    </source>
</evidence>
<dbReference type="EMBL" id="JBANRG010000004">
    <property type="protein sequence ID" value="KAK7467168.1"/>
    <property type="molecule type" value="Genomic_DNA"/>
</dbReference>
<protein>
    <recommendedName>
        <fullName evidence="3">FHF complex subunit HOOK-interacting protein C-terminal domain-containing protein</fullName>
    </recommendedName>
</protein>
<dbReference type="Pfam" id="PF10257">
    <property type="entry name" value="RAI16-like"/>
    <property type="match status" value="1"/>
</dbReference>
<dbReference type="InterPro" id="IPR019384">
    <property type="entry name" value="FHIP"/>
</dbReference>
<feature type="region of interest" description="Disordered" evidence="2">
    <location>
        <begin position="518"/>
        <end position="549"/>
    </location>
</feature>
<evidence type="ECO:0000313" key="4">
    <source>
        <dbReference type="EMBL" id="KAK7446373.1"/>
    </source>
</evidence>
<evidence type="ECO:0000259" key="3">
    <source>
        <dbReference type="Pfam" id="PF19314"/>
    </source>
</evidence>
<feature type="compositionally biased region" description="Low complexity" evidence="2">
    <location>
        <begin position="525"/>
        <end position="540"/>
    </location>
</feature>
<dbReference type="SUPFAM" id="SSF48371">
    <property type="entry name" value="ARM repeat"/>
    <property type="match status" value="1"/>
</dbReference>
<feature type="compositionally biased region" description="Low complexity" evidence="2">
    <location>
        <begin position="242"/>
        <end position="257"/>
    </location>
</feature>
<dbReference type="InterPro" id="IPR016024">
    <property type="entry name" value="ARM-type_fold"/>
</dbReference>
<name>A0ABR1JVE6_9AGAR</name>
<feature type="region of interest" description="Disordered" evidence="2">
    <location>
        <begin position="919"/>
        <end position="970"/>
    </location>
</feature>